<evidence type="ECO:0000256" key="1">
    <source>
        <dbReference type="SAM" id="MobiDB-lite"/>
    </source>
</evidence>
<accession>A0A9N9PJS9</accession>
<comment type="caution">
    <text evidence="2">The sequence shown here is derived from an EMBL/GenBank/DDBJ whole genome shotgun (WGS) entry which is preliminary data.</text>
</comment>
<feature type="compositionally biased region" description="Basic and acidic residues" evidence="1">
    <location>
        <begin position="1"/>
        <end position="11"/>
    </location>
</feature>
<gene>
    <name evidence="2" type="ORF">DERYTH_LOCUS28277</name>
</gene>
<evidence type="ECO:0000313" key="2">
    <source>
        <dbReference type="EMBL" id="CAG8827365.1"/>
    </source>
</evidence>
<dbReference type="EMBL" id="CAJVPY010069567">
    <property type="protein sequence ID" value="CAG8827365.1"/>
    <property type="molecule type" value="Genomic_DNA"/>
</dbReference>
<keyword evidence="3" id="KW-1185">Reference proteome</keyword>
<protein>
    <submittedName>
        <fullName evidence="2">27276_t:CDS:1</fullName>
    </submittedName>
</protein>
<evidence type="ECO:0000313" key="3">
    <source>
        <dbReference type="Proteomes" id="UP000789405"/>
    </source>
</evidence>
<feature type="region of interest" description="Disordered" evidence="1">
    <location>
        <begin position="1"/>
        <end position="54"/>
    </location>
</feature>
<organism evidence="2 3">
    <name type="scientific">Dentiscutata erythropus</name>
    <dbReference type="NCBI Taxonomy" id="1348616"/>
    <lineage>
        <taxon>Eukaryota</taxon>
        <taxon>Fungi</taxon>
        <taxon>Fungi incertae sedis</taxon>
        <taxon>Mucoromycota</taxon>
        <taxon>Glomeromycotina</taxon>
        <taxon>Glomeromycetes</taxon>
        <taxon>Diversisporales</taxon>
        <taxon>Gigasporaceae</taxon>
        <taxon>Dentiscutata</taxon>
    </lineage>
</organism>
<feature type="non-terminal residue" evidence="2">
    <location>
        <position position="54"/>
    </location>
</feature>
<name>A0A9N9PJS9_9GLOM</name>
<feature type="non-terminal residue" evidence="2">
    <location>
        <position position="1"/>
    </location>
</feature>
<dbReference type="AlphaFoldDB" id="A0A9N9PJS9"/>
<reference evidence="2" key="1">
    <citation type="submission" date="2021-06" db="EMBL/GenBank/DDBJ databases">
        <authorList>
            <person name="Kallberg Y."/>
            <person name="Tangrot J."/>
            <person name="Rosling A."/>
        </authorList>
    </citation>
    <scope>NUCLEOTIDE SEQUENCE</scope>
    <source>
        <strain evidence="2">MA453B</strain>
    </source>
</reference>
<proteinExistence type="predicted"/>
<dbReference type="Proteomes" id="UP000789405">
    <property type="component" value="Unassembled WGS sequence"/>
</dbReference>
<sequence>KDNRKVQENENPRTNYKGKGKAKEDIDEENPSDLELINSNNDENLLDQEKWRVE</sequence>